<evidence type="ECO:0000256" key="1">
    <source>
        <dbReference type="ARBA" id="ARBA00023125"/>
    </source>
</evidence>
<dbReference type="PROSITE" id="PS50043">
    <property type="entry name" value="HTH_LUXR_2"/>
    <property type="match status" value="1"/>
</dbReference>
<dbReference type="EMBL" id="LUUI01000055">
    <property type="protein sequence ID" value="OAI20092.1"/>
    <property type="molecule type" value="Genomic_DNA"/>
</dbReference>
<reference evidence="3 4" key="1">
    <citation type="submission" date="2016-03" db="EMBL/GenBank/DDBJ databases">
        <authorList>
            <person name="Ploux O."/>
        </authorList>
    </citation>
    <scope>NUCLEOTIDE SEQUENCE [LARGE SCALE GENOMIC DNA]</scope>
    <source>
        <strain evidence="3 4">R-45370</strain>
    </source>
</reference>
<dbReference type="SUPFAM" id="SSF46894">
    <property type="entry name" value="C-terminal effector domain of the bipartite response regulators"/>
    <property type="match status" value="1"/>
</dbReference>
<dbReference type="InterPro" id="IPR016032">
    <property type="entry name" value="Sig_transdc_resp-reg_C-effctor"/>
</dbReference>
<dbReference type="InterPro" id="IPR000792">
    <property type="entry name" value="Tscrpt_reg_LuxR_C"/>
</dbReference>
<dbReference type="RefSeq" id="WP_066978310.1">
    <property type="nucleotide sequence ID" value="NZ_LUUI01000055.1"/>
</dbReference>
<dbReference type="Pfam" id="PF00196">
    <property type="entry name" value="GerE"/>
    <property type="match status" value="1"/>
</dbReference>
<dbReference type="OrthoDB" id="5571577at2"/>
<dbReference type="GO" id="GO:0006355">
    <property type="term" value="P:regulation of DNA-templated transcription"/>
    <property type="evidence" value="ECO:0007669"/>
    <property type="project" value="InterPro"/>
</dbReference>
<comment type="caution">
    <text evidence="3">The sequence shown here is derived from an EMBL/GenBank/DDBJ whole genome shotgun (WGS) entry which is preliminary data.</text>
</comment>
<dbReference type="AlphaFoldDB" id="A0A177NQG5"/>
<accession>A0A177NQG5</accession>
<name>A0A177NQG5_9GAMM</name>
<organism evidence="3 4">
    <name type="scientific">Methylomonas lenta</name>
    <dbReference type="NCBI Taxonomy" id="980561"/>
    <lineage>
        <taxon>Bacteria</taxon>
        <taxon>Pseudomonadati</taxon>
        <taxon>Pseudomonadota</taxon>
        <taxon>Gammaproteobacteria</taxon>
        <taxon>Methylococcales</taxon>
        <taxon>Methylococcaceae</taxon>
        <taxon>Methylomonas</taxon>
    </lineage>
</organism>
<dbReference type="PANTHER" id="PTHR43214">
    <property type="entry name" value="TWO-COMPONENT RESPONSE REGULATOR"/>
    <property type="match status" value="1"/>
</dbReference>
<evidence type="ECO:0000259" key="2">
    <source>
        <dbReference type="PROSITE" id="PS50043"/>
    </source>
</evidence>
<dbReference type="PRINTS" id="PR00038">
    <property type="entry name" value="HTHLUXR"/>
</dbReference>
<evidence type="ECO:0000313" key="4">
    <source>
        <dbReference type="Proteomes" id="UP000078476"/>
    </source>
</evidence>
<sequence>MDFVLVVSGGFLAVLDRKISFLCDSLDHIALIFHTRGGFVPIKLKILQYDTDIYNIESEMMAAHGVTATQIDPNNWADISADSPEIILLVSRTALTLLPCLKQLRGICPECKIIVGTECCTSLVLACLQLGVTGILCSQPAPAQLAEVIRLVLSGEYYLDNDIAQILAIRQIKKMLEPFTALSSREFDVFCMLAEGDSLQAIGEQLGISRKTVSNCQALLKLKLAVESRKEMLDFAKCHGLISHKKV</sequence>
<dbReference type="SMART" id="SM00421">
    <property type="entry name" value="HTH_LUXR"/>
    <property type="match status" value="1"/>
</dbReference>
<dbReference type="InterPro" id="IPR039420">
    <property type="entry name" value="WalR-like"/>
</dbReference>
<dbReference type="STRING" id="980561.A1359_03525"/>
<feature type="domain" description="HTH luxR-type" evidence="2">
    <location>
        <begin position="175"/>
        <end position="240"/>
    </location>
</feature>
<dbReference type="Gene3D" id="3.40.50.2300">
    <property type="match status" value="1"/>
</dbReference>
<keyword evidence="4" id="KW-1185">Reference proteome</keyword>
<dbReference type="PANTHER" id="PTHR43214:SF43">
    <property type="entry name" value="TWO-COMPONENT RESPONSE REGULATOR"/>
    <property type="match status" value="1"/>
</dbReference>
<dbReference type="GO" id="GO:0003677">
    <property type="term" value="F:DNA binding"/>
    <property type="evidence" value="ECO:0007669"/>
    <property type="project" value="UniProtKB-KW"/>
</dbReference>
<evidence type="ECO:0000313" key="3">
    <source>
        <dbReference type="EMBL" id="OAI20092.1"/>
    </source>
</evidence>
<proteinExistence type="predicted"/>
<protein>
    <recommendedName>
        <fullName evidence="2">HTH luxR-type domain-containing protein</fullName>
    </recommendedName>
</protein>
<dbReference type="Proteomes" id="UP000078476">
    <property type="component" value="Unassembled WGS sequence"/>
</dbReference>
<keyword evidence="1" id="KW-0238">DNA-binding</keyword>
<gene>
    <name evidence="3" type="ORF">A1359_03525</name>
</gene>
<dbReference type="CDD" id="cd06170">
    <property type="entry name" value="LuxR_C_like"/>
    <property type="match status" value="1"/>
</dbReference>